<reference evidence="1" key="1">
    <citation type="submission" date="2018-05" db="EMBL/GenBank/DDBJ databases">
        <authorList>
            <person name="Lanie J.A."/>
            <person name="Ng W.-L."/>
            <person name="Kazmierczak K.M."/>
            <person name="Andrzejewski T.M."/>
            <person name="Davidsen T.M."/>
            <person name="Wayne K.J."/>
            <person name="Tettelin H."/>
            <person name="Glass J.I."/>
            <person name="Rusch D."/>
            <person name="Podicherti R."/>
            <person name="Tsui H.-C.T."/>
            <person name="Winkler M.E."/>
        </authorList>
    </citation>
    <scope>NUCLEOTIDE SEQUENCE</scope>
</reference>
<sequence>SSPPVLNVEIVYSRFTLEEQSKE</sequence>
<evidence type="ECO:0000313" key="1">
    <source>
        <dbReference type="EMBL" id="SVD12642.1"/>
    </source>
</evidence>
<dbReference type="AlphaFoldDB" id="A0A382SSV0"/>
<feature type="non-terminal residue" evidence="1">
    <location>
        <position position="1"/>
    </location>
</feature>
<name>A0A382SSV0_9ZZZZ</name>
<protein>
    <submittedName>
        <fullName evidence="1">Uncharacterized protein</fullName>
    </submittedName>
</protein>
<gene>
    <name evidence="1" type="ORF">METZ01_LOCUS365496</name>
</gene>
<organism evidence="1">
    <name type="scientific">marine metagenome</name>
    <dbReference type="NCBI Taxonomy" id="408172"/>
    <lineage>
        <taxon>unclassified sequences</taxon>
        <taxon>metagenomes</taxon>
        <taxon>ecological metagenomes</taxon>
    </lineage>
</organism>
<dbReference type="EMBL" id="UINC01131125">
    <property type="protein sequence ID" value="SVD12642.1"/>
    <property type="molecule type" value="Genomic_DNA"/>
</dbReference>
<accession>A0A382SSV0</accession>
<proteinExistence type="predicted"/>